<dbReference type="InterPro" id="IPR016195">
    <property type="entry name" value="Pol/histidinol_Pase-like"/>
</dbReference>
<gene>
    <name evidence="1" type="ORF">JOC86_000964</name>
</gene>
<reference evidence="1 2" key="1">
    <citation type="submission" date="2021-01" db="EMBL/GenBank/DDBJ databases">
        <title>Genomic Encyclopedia of Type Strains, Phase IV (KMG-IV): sequencing the most valuable type-strain genomes for metagenomic binning, comparative biology and taxonomic classification.</title>
        <authorList>
            <person name="Goeker M."/>
        </authorList>
    </citation>
    <scope>NUCLEOTIDE SEQUENCE [LARGE SCALE GENOMIC DNA]</scope>
    <source>
        <strain evidence="1 2">DSM 24834</strain>
    </source>
</reference>
<proteinExistence type="predicted"/>
<evidence type="ECO:0000313" key="2">
    <source>
        <dbReference type="Proteomes" id="UP001646157"/>
    </source>
</evidence>
<evidence type="ECO:0000313" key="1">
    <source>
        <dbReference type="EMBL" id="MBM7584427.1"/>
    </source>
</evidence>
<keyword evidence="2" id="KW-1185">Reference proteome</keyword>
<dbReference type="EMBL" id="JAFBDZ010000001">
    <property type="protein sequence ID" value="MBM7584427.1"/>
    <property type="molecule type" value="Genomic_DNA"/>
</dbReference>
<organism evidence="1 2">
    <name type="scientific">Rossellomorea pakistanensis</name>
    <dbReference type="NCBI Taxonomy" id="992288"/>
    <lineage>
        <taxon>Bacteria</taxon>
        <taxon>Bacillati</taxon>
        <taxon>Bacillota</taxon>
        <taxon>Bacilli</taxon>
        <taxon>Bacillales</taxon>
        <taxon>Bacillaceae</taxon>
        <taxon>Rossellomorea</taxon>
    </lineage>
</organism>
<dbReference type="RefSeq" id="WP_205168586.1">
    <property type="nucleotide sequence ID" value="NZ_JAFBDZ010000001.1"/>
</dbReference>
<comment type="caution">
    <text evidence="1">The sequence shown here is derived from an EMBL/GenBank/DDBJ whole genome shotgun (WGS) entry which is preliminary data.</text>
</comment>
<sequence>METFFADLHIHIGSTKSGKPVKITGSRNLTLPAILSYATQQKGLDIIGIIDCHSPEVLEEIIELLDTGYLRELPGGGFRYKNKLTLIPGSELEIYDSSCKGPIHVLVYLPSLDKMNTFSEWLKGYVKNIQLSSQRVYIDGKSLQRKVKELNGLFIPAHVFTPFKSLFGKGVEKTLQEVFDPHLIDGIELGLSANTLMADSIEELHQYPYLTNSDAHSLQKMAREYQQLLLQEASFEEFRKALKKAGGRKIIENYGLNPYLGKYYETTCSSCFKVVDDKTRYCSACDHTKSTRGVKHRINELAGSKEPPTRPPYIPQVPLDYLPGLGPKTMEKLVAQLGTEMNILHDVSQDELEKVVPKPLAELIVKARTGGLILQAGGGGKYGKVVKE</sequence>
<dbReference type="PANTHER" id="PTHR40084:SF1">
    <property type="entry name" value="PHOSPHOTRANSFERASE"/>
    <property type="match status" value="1"/>
</dbReference>
<dbReference type="Proteomes" id="UP001646157">
    <property type="component" value="Unassembled WGS sequence"/>
</dbReference>
<dbReference type="CDD" id="cd19067">
    <property type="entry name" value="PfuEndoQ-like"/>
    <property type="match status" value="1"/>
</dbReference>
<dbReference type="PANTHER" id="PTHR40084">
    <property type="entry name" value="PHOSPHOHYDROLASE, PHP FAMILY"/>
    <property type="match status" value="1"/>
</dbReference>
<dbReference type="Gene3D" id="3.20.20.140">
    <property type="entry name" value="Metal-dependent hydrolases"/>
    <property type="match status" value="1"/>
</dbReference>
<protein>
    <submittedName>
        <fullName evidence="1">Uncharacterized protein (TIGR00375 family)</fullName>
    </submittedName>
</protein>
<accession>A0ABS2N9A5</accession>
<dbReference type="SUPFAM" id="SSF89550">
    <property type="entry name" value="PHP domain-like"/>
    <property type="match status" value="1"/>
</dbReference>
<name>A0ABS2N9A5_9BACI</name>